<feature type="region of interest" description="Disordered" evidence="2">
    <location>
        <begin position="98"/>
        <end position="117"/>
    </location>
</feature>
<evidence type="ECO:0000256" key="1">
    <source>
        <dbReference type="SAM" id="Coils"/>
    </source>
</evidence>
<evidence type="ECO:0000313" key="3">
    <source>
        <dbReference type="EMBL" id="EAU54823.1"/>
    </source>
</evidence>
<organism evidence="3 4">
    <name type="scientific">Mariprofundus ferrooxydans PV-1</name>
    <dbReference type="NCBI Taxonomy" id="314345"/>
    <lineage>
        <taxon>Bacteria</taxon>
        <taxon>Pseudomonadati</taxon>
        <taxon>Pseudomonadota</taxon>
        <taxon>Candidatius Mariprofundia</taxon>
        <taxon>Mariprofundales</taxon>
        <taxon>Mariprofundaceae</taxon>
        <taxon>Mariprofundus</taxon>
    </lineage>
</organism>
<evidence type="ECO:0000256" key="2">
    <source>
        <dbReference type="SAM" id="MobiDB-lite"/>
    </source>
</evidence>
<comment type="caution">
    <text evidence="3">The sequence shown here is derived from an EMBL/GenBank/DDBJ whole genome shotgun (WGS) entry which is preliminary data.</text>
</comment>
<dbReference type="RefSeq" id="WP_009849324.1">
    <property type="nucleotide sequence ID" value="NZ_DS022294.1"/>
</dbReference>
<sequence>MGRIVIRWLLWSAGLMAVAYMSWTLVFSDHGYLVYRNEAQQLQQLRAEVARLKQQREALAKEILHLRNDPDALEKLVHRDLGYVYPDEFMLIMPKKADGGADIAGDGREKKGVRGGE</sequence>
<protein>
    <recommendedName>
        <fullName evidence="5">Septum formation initiator</fullName>
    </recommendedName>
</protein>
<dbReference type="InParanoid" id="Q0F061"/>
<proteinExistence type="predicted"/>
<dbReference type="EMBL" id="AATS01000005">
    <property type="protein sequence ID" value="EAU54823.1"/>
    <property type="molecule type" value="Genomic_DNA"/>
</dbReference>
<dbReference type="STRING" id="314344.AL013_12720"/>
<dbReference type="HOGENOM" id="CLU_2081981_0_0_0"/>
<dbReference type="InterPro" id="IPR007060">
    <property type="entry name" value="FtsL/DivIC"/>
</dbReference>
<keyword evidence="4" id="KW-1185">Reference proteome</keyword>
<keyword evidence="1" id="KW-0175">Coiled coil</keyword>
<accession>Q0F061</accession>
<name>Q0F061_9PROT</name>
<evidence type="ECO:0008006" key="5">
    <source>
        <dbReference type="Google" id="ProtNLM"/>
    </source>
</evidence>
<gene>
    <name evidence="3" type="ORF">SPV1_09018</name>
</gene>
<evidence type="ECO:0000313" key="4">
    <source>
        <dbReference type="Proteomes" id="UP000005297"/>
    </source>
</evidence>
<reference evidence="3 4" key="1">
    <citation type="submission" date="2006-09" db="EMBL/GenBank/DDBJ databases">
        <authorList>
            <person name="Emerson D."/>
            <person name="Ferriera S."/>
            <person name="Johnson J."/>
            <person name="Kravitz S."/>
            <person name="Halpern A."/>
            <person name="Remington K."/>
            <person name="Beeson K."/>
            <person name="Tran B."/>
            <person name="Rogers Y.-H."/>
            <person name="Friedman R."/>
            <person name="Venter J.C."/>
        </authorList>
    </citation>
    <scope>NUCLEOTIDE SEQUENCE [LARGE SCALE GENOMIC DNA]</scope>
    <source>
        <strain evidence="3 4">PV-1</strain>
    </source>
</reference>
<feature type="coiled-coil region" evidence="1">
    <location>
        <begin position="35"/>
        <end position="69"/>
    </location>
</feature>
<dbReference type="OrthoDB" id="5296441at2"/>
<dbReference type="Pfam" id="PF04977">
    <property type="entry name" value="DivIC"/>
    <property type="match status" value="1"/>
</dbReference>
<dbReference type="AlphaFoldDB" id="Q0F061"/>
<dbReference type="Proteomes" id="UP000005297">
    <property type="component" value="Unassembled WGS sequence"/>
</dbReference>